<keyword evidence="3" id="KW-0539">Nucleus</keyword>
<dbReference type="SUPFAM" id="SSF48452">
    <property type="entry name" value="TPR-like"/>
    <property type="match status" value="2"/>
</dbReference>
<dbReference type="GO" id="GO:0043596">
    <property type="term" value="C:nuclear replication fork"/>
    <property type="evidence" value="ECO:0007669"/>
    <property type="project" value="TreeGrafter"/>
</dbReference>
<evidence type="ECO:0000313" key="5">
    <source>
        <dbReference type="Proteomes" id="UP001152795"/>
    </source>
</evidence>
<comment type="subcellular location">
    <subcellularLocation>
        <location evidence="1">Nucleus</location>
    </subcellularLocation>
</comment>
<proteinExistence type="predicted"/>
<sequence length="294" mass="33681">PLLNWFADYLRDRKQCVVVEGASSSFLNVTSGVPQALEKQKQRAKKAKNVAGKANLCNHAGVKLAEHRLFEKAIEEHRMELQLSESLNDTIAVAIAHRKLGECLCEQQDFKQALFHQRKHLELSRECQNIVEEQRALATVGRTLFVSAVSFSELFEAKSVFLESLSICDQLKDIVEEKELLEMRARLYLNLGSVYANLKNPKKAVRYIEEALVITVKHSLKETEYRCHFSRGEIKLAENHPAEALQCFERARKAAQHQGMKFEEADTLVKWDRSFFGWVTSKELKTFLKSVSKQ</sequence>
<feature type="non-terminal residue" evidence="4">
    <location>
        <position position="1"/>
    </location>
</feature>
<dbReference type="GO" id="GO:0000724">
    <property type="term" value="P:double-strand break repair via homologous recombination"/>
    <property type="evidence" value="ECO:0007669"/>
    <property type="project" value="TreeGrafter"/>
</dbReference>
<keyword evidence="5" id="KW-1185">Reference proteome</keyword>
<dbReference type="SMART" id="SM00028">
    <property type="entry name" value="TPR"/>
    <property type="match status" value="3"/>
</dbReference>
<dbReference type="InterPro" id="IPR011990">
    <property type="entry name" value="TPR-like_helical_dom_sf"/>
</dbReference>
<reference evidence="4" key="1">
    <citation type="submission" date="2020-04" db="EMBL/GenBank/DDBJ databases">
        <authorList>
            <person name="Alioto T."/>
            <person name="Alioto T."/>
            <person name="Gomez Garrido J."/>
        </authorList>
    </citation>
    <scope>NUCLEOTIDE SEQUENCE</scope>
    <source>
        <strain evidence="4">A484AB</strain>
    </source>
</reference>
<evidence type="ECO:0000256" key="3">
    <source>
        <dbReference type="ARBA" id="ARBA00023242"/>
    </source>
</evidence>
<dbReference type="InterPro" id="IPR019734">
    <property type="entry name" value="TPR_rpt"/>
</dbReference>
<dbReference type="Gene3D" id="1.25.40.10">
    <property type="entry name" value="Tetratricopeptide repeat domain"/>
    <property type="match status" value="1"/>
</dbReference>
<evidence type="ECO:0000256" key="2">
    <source>
        <dbReference type="ARBA" id="ARBA00022737"/>
    </source>
</evidence>
<dbReference type="EMBL" id="CACRXK020021179">
    <property type="protein sequence ID" value="CAB4035582.1"/>
    <property type="molecule type" value="Genomic_DNA"/>
</dbReference>
<name>A0A7D9LL71_PARCT</name>
<comment type="caution">
    <text evidence="4">The sequence shown here is derived from an EMBL/GenBank/DDBJ whole genome shotgun (WGS) entry which is preliminary data.</text>
</comment>
<evidence type="ECO:0000313" key="4">
    <source>
        <dbReference type="EMBL" id="CAB4035582.1"/>
    </source>
</evidence>
<dbReference type="PANTHER" id="PTHR46358">
    <property type="entry name" value="TONSOKU-LIKE PROTEIN"/>
    <property type="match status" value="1"/>
</dbReference>
<organism evidence="4 5">
    <name type="scientific">Paramuricea clavata</name>
    <name type="common">Red gorgonian</name>
    <name type="synonym">Violescent sea-whip</name>
    <dbReference type="NCBI Taxonomy" id="317549"/>
    <lineage>
        <taxon>Eukaryota</taxon>
        <taxon>Metazoa</taxon>
        <taxon>Cnidaria</taxon>
        <taxon>Anthozoa</taxon>
        <taxon>Octocorallia</taxon>
        <taxon>Malacalcyonacea</taxon>
        <taxon>Plexauridae</taxon>
        <taxon>Paramuricea</taxon>
    </lineage>
</organism>
<dbReference type="InterPro" id="IPR052311">
    <property type="entry name" value="MMS22L-TONSL_complex_comp"/>
</dbReference>
<accession>A0A7D9LL71</accession>
<dbReference type="PANTHER" id="PTHR46358:SF1">
    <property type="entry name" value="TONSOKU-LIKE PROTEIN"/>
    <property type="match status" value="1"/>
</dbReference>
<dbReference type="PROSITE" id="PS50005">
    <property type="entry name" value="TPR"/>
    <property type="match status" value="1"/>
</dbReference>
<dbReference type="GO" id="GO:0031297">
    <property type="term" value="P:replication fork processing"/>
    <property type="evidence" value="ECO:0007669"/>
    <property type="project" value="TreeGrafter"/>
</dbReference>
<keyword evidence="2" id="KW-0677">Repeat</keyword>
<gene>
    <name evidence="4" type="ORF">PACLA_8A054032</name>
</gene>
<dbReference type="OrthoDB" id="5806726at2759"/>
<dbReference type="AlphaFoldDB" id="A0A7D9LL71"/>
<protein>
    <submittedName>
        <fullName evidence="4">Tonsoku isoform X2</fullName>
    </submittedName>
</protein>
<dbReference type="Proteomes" id="UP001152795">
    <property type="component" value="Unassembled WGS sequence"/>
</dbReference>
<evidence type="ECO:0000256" key="1">
    <source>
        <dbReference type="ARBA" id="ARBA00004123"/>
    </source>
</evidence>